<organism evidence="2 3">
    <name type="scientific">Roridomyces roridus</name>
    <dbReference type="NCBI Taxonomy" id="1738132"/>
    <lineage>
        <taxon>Eukaryota</taxon>
        <taxon>Fungi</taxon>
        <taxon>Dikarya</taxon>
        <taxon>Basidiomycota</taxon>
        <taxon>Agaricomycotina</taxon>
        <taxon>Agaricomycetes</taxon>
        <taxon>Agaricomycetidae</taxon>
        <taxon>Agaricales</taxon>
        <taxon>Marasmiineae</taxon>
        <taxon>Mycenaceae</taxon>
        <taxon>Roridomyces</taxon>
    </lineage>
</organism>
<dbReference type="Gene3D" id="1.20.1280.50">
    <property type="match status" value="1"/>
</dbReference>
<reference evidence="2" key="1">
    <citation type="submission" date="2023-03" db="EMBL/GenBank/DDBJ databases">
        <title>Massive genome expansion in bonnet fungi (Mycena s.s.) driven by repeated elements and novel gene families across ecological guilds.</title>
        <authorList>
            <consortium name="Lawrence Berkeley National Laboratory"/>
            <person name="Harder C.B."/>
            <person name="Miyauchi S."/>
            <person name="Viragh M."/>
            <person name="Kuo A."/>
            <person name="Thoen E."/>
            <person name="Andreopoulos B."/>
            <person name="Lu D."/>
            <person name="Skrede I."/>
            <person name="Drula E."/>
            <person name="Henrissat B."/>
            <person name="Morin E."/>
            <person name="Kohler A."/>
            <person name="Barry K."/>
            <person name="LaButti K."/>
            <person name="Morin E."/>
            <person name="Salamov A."/>
            <person name="Lipzen A."/>
            <person name="Mereny Z."/>
            <person name="Hegedus B."/>
            <person name="Baldrian P."/>
            <person name="Stursova M."/>
            <person name="Weitz H."/>
            <person name="Taylor A."/>
            <person name="Grigoriev I.V."/>
            <person name="Nagy L.G."/>
            <person name="Martin F."/>
            <person name="Kauserud H."/>
        </authorList>
    </citation>
    <scope>NUCLEOTIDE SEQUENCE</scope>
    <source>
        <strain evidence="2">9284</strain>
    </source>
</reference>
<evidence type="ECO:0008006" key="4">
    <source>
        <dbReference type="Google" id="ProtNLM"/>
    </source>
</evidence>
<dbReference type="EMBL" id="JARKIF010000027">
    <property type="protein sequence ID" value="KAJ7613914.1"/>
    <property type="molecule type" value="Genomic_DNA"/>
</dbReference>
<dbReference type="InterPro" id="IPR036047">
    <property type="entry name" value="F-box-like_dom_sf"/>
</dbReference>
<comment type="caution">
    <text evidence="2">The sequence shown here is derived from an EMBL/GenBank/DDBJ whole genome shotgun (WGS) entry which is preliminary data.</text>
</comment>
<proteinExistence type="predicted"/>
<dbReference type="EMBL" id="JARKIF010000001">
    <property type="protein sequence ID" value="KAJ7649802.1"/>
    <property type="molecule type" value="Genomic_DNA"/>
</dbReference>
<evidence type="ECO:0000313" key="2">
    <source>
        <dbReference type="EMBL" id="KAJ7649802.1"/>
    </source>
</evidence>
<name>A0AAD7CIH9_9AGAR</name>
<evidence type="ECO:0000313" key="3">
    <source>
        <dbReference type="Proteomes" id="UP001221142"/>
    </source>
</evidence>
<evidence type="ECO:0000313" key="1">
    <source>
        <dbReference type="EMBL" id="KAJ7613914.1"/>
    </source>
</evidence>
<dbReference type="Proteomes" id="UP001221142">
    <property type="component" value="Unassembled WGS sequence"/>
</dbReference>
<sequence length="412" mass="46402">MHPRIYCDHPCSMNCGASQPPVSPLPELLASNDIPSELQTAPILDAIQKAKTELARVQAAIANLTAQRAELDDFIQRHTSVVGLRCFPNELLSEIFLRCVDYHSHFDPLTNGPWVVARVCRRWRAVAFSCPRLWRRFFVPEKYPPHIDRFLKMQLDRTRLAPLSIQMAQKHDIQSDDGGVPGVIDVLSDEVDVLGVFLEVASQWEEIQLSEKRHFARFANHGVVYPQLKRLRLNTLFPVSVADLAIVNHDLTSSLPALVHLDWDTFHEPFPRQPRLPWSQLRTLVLRYPQLPDALWMLSLLSPSTDVTPGAKSDACCFDMPRSHVSTHVPTHVLKVQGQFEGGHIQIIRKAAVIRNSGMMIFNQPSIKVQNSSGGKHWLVKCRSSTCVRVAFTVNSPVEIRYATPDSSRGAG</sequence>
<dbReference type="SUPFAM" id="SSF81383">
    <property type="entry name" value="F-box domain"/>
    <property type="match status" value="1"/>
</dbReference>
<protein>
    <recommendedName>
        <fullName evidence="4">F-box domain-containing protein</fullName>
    </recommendedName>
</protein>
<keyword evidence="3" id="KW-1185">Reference proteome</keyword>
<dbReference type="AlphaFoldDB" id="A0AAD7CIH9"/>
<gene>
    <name evidence="2" type="ORF">FB45DRAFT_886029</name>
    <name evidence="1" type="ORF">FB45DRAFT_937323</name>
</gene>
<accession>A0AAD7CIH9</accession>